<comment type="caution">
    <text evidence="2">The sequence shown here is derived from an EMBL/GenBank/DDBJ whole genome shotgun (WGS) entry which is preliminary data.</text>
</comment>
<evidence type="ECO:0008006" key="4">
    <source>
        <dbReference type="Google" id="ProtNLM"/>
    </source>
</evidence>
<evidence type="ECO:0000313" key="2">
    <source>
        <dbReference type="EMBL" id="CCA66808.1"/>
    </source>
</evidence>
<organism evidence="2 3">
    <name type="scientific">Serendipita indica (strain DSM 11827)</name>
    <name type="common">Root endophyte fungus</name>
    <name type="synonym">Piriformospora indica</name>
    <dbReference type="NCBI Taxonomy" id="1109443"/>
    <lineage>
        <taxon>Eukaryota</taxon>
        <taxon>Fungi</taxon>
        <taxon>Dikarya</taxon>
        <taxon>Basidiomycota</taxon>
        <taxon>Agaricomycotina</taxon>
        <taxon>Agaricomycetes</taxon>
        <taxon>Sebacinales</taxon>
        <taxon>Serendipitaceae</taxon>
        <taxon>Serendipita</taxon>
    </lineage>
</organism>
<gene>
    <name evidence="2" type="ORF">PIIN_00571</name>
</gene>
<evidence type="ECO:0000313" key="3">
    <source>
        <dbReference type="Proteomes" id="UP000007148"/>
    </source>
</evidence>
<feature type="transmembrane region" description="Helical" evidence="1">
    <location>
        <begin position="50"/>
        <end position="72"/>
    </location>
</feature>
<keyword evidence="1" id="KW-0812">Transmembrane</keyword>
<feature type="transmembrane region" description="Helical" evidence="1">
    <location>
        <begin position="84"/>
        <end position="110"/>
    </location>
</feature>
<dbReference type="OrthoDB" id="3161956at2759"/>
<sequence>MSPSIVQLPFINVLVPVRLTFSFGVLVVSIKANVDKTLDGREWESMLSHNVLLACGICNLVCAFVSLFLAYIRDEKQLPPQTRWECALCGLITRLVLLPLCITTTVLVALEATNFSGVELAWAEYTLALLSVTLIVGLCRKIHAMREANVAGEQEVQRILKNMRRLSSCTTAVSTPQVLPHIIRNSPEGDIESLYLAEPLGNEKAPTVSTLTFEDSRGGE</sequence>
<evidence type="ECO:0000256" key="1">
    <source>
        <dbReference type="SAM" id="Phobius"/>
    </source>
</evidence>
<protein>
    <recommendedName>
        <fullName evidence="4">Transmembrane protein</fullName>
    </recommendedName>
</protein>
<name>G4T663_SERID</name>
<reference evidence="2 3" key="1">
    <citation type="journal article" date="2011" name="PLoS Pathog.">
        <title>Endophytic Life Strategies Decoded by Genome and Transcriptome Analyses of the Mutualistic Root Symbiont Piriformospora indica.</title>
        <authorList>
            <person name="Zuccaro A."/>
            <person name="Lahrmann U."/>
            <person name="Guldener U."/>
            <person name="Langen G."/>
            <person name="Pfiffi S."/>
            <person name="Biedenkopf D."/>
            <person name="Wong P."/>
            <person name="Samans B."/>
            <person name="Grimm C."/>
            <person name="Basiewicz M."/>
            <person name="Murat C."/>
            <person name="Martin F."/>
            <person name="Kogel K.H."/>
        </authorList>
    </citation>
    <scope>NUCLEOTIDE SEQUENCE [LARGE SCALE GENOMIC DNA]</scope>
    <source>
        <strain evidence="2 3">DSM 11827</strain>
    </source>
</reference>
<dbReference type="EMBL" id="CAFZ01000006">
    <property type="protein sequence ID" value="CCA66808.1"/>
    <property type="molecule type" value="Genomic_DNA"/>
</dbReference>
<dbReference type="HOGENOM" id="CLU_1256471_0_0_1"/>
<feature type="transmembrane region" description="Helical" evidence="1">
    <location>
        <begin position="122"/>
        <end position="139"/>
    </location>
</feature>
<dbReference type="InParanoid" id="G4T663"/>
<dbReference type="AlphaFoldDB" id="G4T663"/>
<dbReference type="Proteomes" id="UP000007148">
    <property type="component" value="Unassembled WGS sequence"/>
</dbReference>
<keyword evidence="3" id="KW-1185">Reference proteome</keyword>
<accession>G4T663</accession>
<keyword evidence="1" id="KW-1133">Transmembrane helix</keyword>
<keyword evidence="1" id="KW-0472">Membrane</keyword>
<proteinExistence type="predicted"/>
<feature type="transmembrane region" description="Helical" evidence="1">
    <location>
        <begin position="12"/>
        <end position="30"/>
    </location>
</feature>